<comment type="caution">
    <text evidence="9">The sequence shown here is derived from an EMBL/GenBank/DDBJ whole genome shotgun (WGS) entry which is preliminary data.</text>
</comment>
<dbReference type="RefSeq" id="WP_192010047.1">
    <property type="nucleotide sequence ID" value="NZ_JACYTQ010000003.1"/>
</dbReference>
<dbReference type="InterPro" id="IPR033985">
    <property type="entry name" value="SusD-like_N"/>
</dbReference>
<dbReference type="Gene3D" id="1.25.40.390">
    <property type="match status" value="1"/>
</dbReference>
<keyword evidence="3 6" id="KW-0732">Signal</keyword>
<keyword evidence="5" id="KW-0998">Cell outer membrane</keyword>
<keyword evidence="4" id="KW-0472">Membrane</keyword>
<dbReference type="InterPro" id="IPR011990">
    <property type="entry name" value="TPR-like_helical_dom_sf"/>
</dbReference>
<dbReference type="EMBL" id="JACYTQ010000003">
    <property type="protein sequence ID" value="MBD8489159.1"/>
    <property type="molecule type" value="Genomic_DNA"/>
</dbReference>
<comment type="similarity">
    <text evidence="2">Belongs to the SusD family.</text>
</comment>
<dbReference type="PROSITE" id="PS51257">
    <property type="entry name" value="PROKAR_LIPOPROTEIN"/>
    <property type="match status" value="1"/>
</dbReference>
<evidence type="ECO:0000256" key="6">
    <source>
        <dbReference type="SAM" id="SignalP"/>
    </source>
</evidence>
<evidence type="ECO:0000313" key="9">
    <source>
        <dbReference type="EMBL" id="MBD8489159.1"/>
    </source>
</evidence>
<gene>
    <name evidence="9" type="ORF">IFO69_10420</name>
</gene>
<evidence type="ECO:0000256" key="2">
    <source>
        <dbReference type="ARBA" id="ARBA00006275"/>
    </source>
</evidence>
<feature type="signal peptide" evidence="6">
    <location>
        <begin position="1"/>
        <end position="18"/>
    </location>
</feature>
<dbReference type="Proteomes" id="UP000647133">
    <property type="component" value="Unassembled WGS sequence"/>
</dbReference>
<evidence type="ECO:0000256" key="4">
    <source>
        <dbReference type="ARBA" id="ARBA00023136"/>
    </source>
</evidence>
<protein>
    <submittedName>
        <fullName evidence="9">RagB/SusD family nutrient uptake outer membrane protein</fullName>
    </submittedName>
</protein>
<accession>A0ABR9AKT4</accession>
<proteinExistence type="inferred from homology"/>
<comment type="subcellular location">
    <subcellularLocation>
        <location evidence="1">Cell outer membrane</location>
    </subcellularLocation>
</comment>
<name>A0ABR9AKT4_9BACT</name>
<dbReference type="Pfam" id="PF14322">
    <property type="entry name" value="SusD-like_3"/>
    <property type="match status" value="1"/>
</dbReference>
<dbReference type="Pfam" id="PF07980">
    <property type="entry name" value="SusD_RagB"/>
    <property type="match status" value="1"/>
</dbReference>
<evidence type="ECO:0000259" key="7">
    <source>
        <dbReference type="Pfam" id="PF07980"/>
    </source>
</evidence>
<keyword evidence="10" id="KW-1185">Reference proteome</keyword>
<reference evidence="9 10" key="1">
    <citation type="submission" date="2020-09" db="EMBL/GenBank/DDBJ databases">
        <title>Echinicola sp. CAU 1574 isolated from sand of Sido Beach.</title>
        <authorList>
            <person name="Kim W."/>
        </authorList>
    </citation>
    <scope>NUCLEOTIDE SEQUENCE [LARGE SCALE GENOMIC DNA]</scope>
    <source>
        <strain evidence="9 10">CAU 1574</strain>
    </source>
</reference>
<evidence type="ECO:0000256" key="1">
    <source>
        <dbReference type="ARBA" id="ARBA00004442"/>
    </source>
</evidence>
<evidence type="ECO:0000259" key="8">
    <source>
        <dbReference type="Pfam" id="PF14322"/>
    </source>
</evidence>
<feature type="chain" id="PRO_5045675833" evidence="6">
    <location>
        <begin position="19"/>
        <end position="584"/>
    </location>
</feature>
<evidence type="ECO:0000256" key="5">
    <source>
        <dbReference type="ARBA" id="ARBA00023237"/>
    </source>
</evidence>
<feature type="domain" description="RagB/SusD" evidence="7">
    <location>
        <begin position="278"/>
        <end position="584"/>
    </location>
</feature>
<sequence>MKRNITYILLLTLGMLSACDLDRLPMNGPTTGTFPATEEEATMGLLAAYKGLTLLDAANTPFLHVMDNISDIGYARPSNNYTSPITSSLTTDNALATKPWEYHYKTIARCHTVLDNLENIRNSISEEKFNQLDAELRVIRAYCYSKLIELYGDVPLVLNALGLNDANNLPRTSKAEVQQWIIDEMSDIADHLPAAQPAYGNVRVGSVAAYMLKARVALYAGQFGVAAEASKKALELANGIYALTPFDGSSQFANQDHQSGEPECSNIFGYDGYRNSSEWIWVFEYNQNISGNTHNQGYYFGSRLGKGCSYWGPTQNLIDSFQCIDGLPIDESPLYDANAPFKSRDPRLDMYCARPHARLMGFQFETNTTFDQVNNYWPLINGESNAPVMVSNTDSKNAYRTFSGYLWRKHTDNADYLTNSSRGVSDLNLGVFRFAELLLIYAEAKIESNDIDATVYEAIDQIRRRAGMPELDKNLSQSELRSILRYERKIELCNDGLRWYDIRRWGIADQVMNGVIYLNRNGNTWSSNVVVDIDENHTPIYDQAEATNYFTTQEVVYQINKDEVWPVPQQEIDINPSLTQNPGY</sequence>
<dbReference type="SUPFAM" id="SSF48452">
    <property type="entry name" value="TPR-like"/>
    <property type="match status" value="1"/>
</dbReference>
<evidence type="ECO:0000256" key="3">
    <source>
        <dbReference type="ARBA" id="ARBA00022729"/>
    </source>
</evidence>
<dbReference type="InterPro" id="IPR012944">
    <property type="entry name" value="SusD_RagB_dom"/>
</dbReference>
<feature type="domain" description="SusD-like N-terminal" evidence="8">
    <location>
        <begin position="80"/>
        <end position="218"/>
    </location>
</feature>
<evidence type="ECO:0000313" key="10">
    <source>
        <dbReference type="Proteomes" id="UP000647133"/>
    </source>
</evidence>
<organism evidence="9 10">
    <name type="scientific">Echinicola arenosa</name>
    <dbReference type="NCBI Taxonomy" id="2774144"/>
    <lineage>
        <taxon>Bacteria</taxon>
        <taxon>Pseudomonadati</taxon>
        <taxon>Bacteroidota</taxon>
        <taxon>Cytophagia</taxon>
        <taxon>Cytophagales</taxon>
        <taxon>Cyclobacteriaceae</taxon>
        <taxon>Echinicola</taxon>
    </lineage>
</organism>